<keyword evidence="5" id="KW-1185">Reference proteome</keyword>
<dbReference type="Proteomes" id="UP001154255">
    <property type="component" value="Unassembled WGS sequence"/>
</dbReference>
<reference evidence="2" key="1">
    <citation type="submission" date="2022-10" db="EMBL/GenBank/DDBJ databases">
        <authorList>
            <person name="Botero Cardona J."/>
        </authorList>
    </citation>
    <scope>NUCLEOTIDE SEQUENCE</scope>
    <source>
        <strain evidence="2">LMG 31819</strain>
        <strain evidence="3">R-53529</strain>
    </source>
</reference>
<evidence type="ECO:0000313" key="5">
    <source>
        <dbReference type="Proteomes" id="UP001154259"/>
    </source>
</evidence>
<dbReference type="SUPFAM" id="SSF53335">
    <property type="entry name" value="S-adenosyl-L-methionine-dependent methyltransferases"/>
    <property type="match status" value="1"/>
</dbReference>
<dbReference type="Proteomes" id="UP001154259">
    <property type="component" value="Unassembled WGS sequence"/>
</dbReference>
<dbReference type="RefSeq" id="WP_271790788.1">
    <property type="nucleotide sequence ID" value="NZ_CAMXCJ010000013.1"/>
</dbReference>
<dbReference type="Pfam" id="PF05050">
    <property type="entry name" value="Methyltransf_21"/>
    <property type="match status" value="1"/>
</dbReference>
<proteinExistence type="predicted"/>
<dbReference type="EMBL" id="CAMXCS010000016">
    <property type="protein sequence ID" value="CAI3961725.1"/>
    <property type="molecule type" value="Genomic_DNA"/>
</dbReference>
<dbReference type="InterPro" id="IPR052514">
    <property type="entry name" value="SAM-dependent_MTase"/>
</dbReference>
<organism evidence="2 4">
    <name type="scientific">Commensalibacter communis</name>
    <dbReference type="NCBI Taxonomy" id="2972786"/>
    <lineage>
        <taxon>Bacteria</taxon>
        <taxon>Pseudomonadati</taxon>
        <taxon>Pseudomonadota</taxon>
        <taxon>Alphaproteobacteria</taxon>
        <taxon>Acetobacterales</taxon>
        <taxon>Acetobacteraceae</taxon>
    </lineage>
</organism>
<comment type="caution">
    <text evidence="2">The sequence shown here is derived from an EMBL/GenBank/DDBJ whole genome shotgun (WGS) entry which is preliminary data.</text>
</comment>
<sequence>MMQINNFLTLDCKYGKFIINRHCHLQAEHIVKKGVPHIQAELDNILFLISSLPDKPVIFDIGANAGLVSIPIAQTVRSKEGIVNAFEPQRMLYYALCGSVALNDLDNLYVYNKGVGEKASILYLNDIDYSKDQDFGQVFLTETQGKNIVEVVCLDELNIKRLDFLKIDVEGMEIAVIKGALKTITQYRPYCWVEYWKIGFESIIQLFEDDYAFFIMDHLNILCAPKEKIQSLNATITVKQVFKNT</sequence>
<evidence type="ECO:0000313" key="2">
    <source>
        <dbReference type="EMBL" id="CAI3959888.1"/>
    </source>
</evidence>
<dbReference type="PANTHER" id="PTHR34203:SF15">
    <property type="entry name" value="SLL1173 PROTEIN"/>
    <property type="match status" value="1"/>
</dbReference>
<accession>A0A9W4TR87</accession>
<evidence type="ECO:0000259" key="1">
    <source>
        <dbReference type="Pfam" id="PF05050"/>
    </source>
</evidence>
<evidence type="ECO:0000313" key="3">
    <source>
        <dbReference type="EMBL" id="CAI3961725.1"/>
    </source>
</evidence>
<feature type="domain" description="Methyltransferase FkbM" evidence="1">
    <location>
        <begin position="60"/>
        <end position="194"/>
    </location>
</feature>
<dbReference type="NCBIfam" id="TIGR01444">
    <property type="entry name" value="fkbM_fam"/>
    <property type="match status" value="1"/>
</dbReference>
<gene>
    <name evidence="3" type="ORF">R53529_LOCUS2380</name>
    <name evidence="2" type="ORF">R53530_LOCUS2368</name>
</gene>
<evidence type="ECO:0000313" key="4">
    <source>
        <dbReference type="Proteomes" id="UP001154255"/>
    </source>
</evidence>
<name>A0A9W4TR87_9PROT</name>
<dbReference type="Gene3D" id="3.40.50.150">
    <property type="entry name" value="Vaccinia Virus protein VP39"/>
    <property type="match status" value="1"/>
</dbReference>
<protein>
    <submittedName>
        <fullName evidence="2 3">GT2 family (WcaE)</fullName>
    </submittedName>
</protein>
<dbReference type="PANTHER" id="PTHR34203">
    <property type="entry name" value="METHYLTRANSFERASE, FKBM FAMILY PROTEIN"/>
    <property type="match status" value="1"/>
</dbReference>
<dbReference type="AlphaFoldDB" id="A0A9W4TR87"/>
<dbReference type="InterPro" id="IPR029063">
    <property type="entry name" value="SAM-dependent_MTases_sf"/>
</dbReference>
<dbReference type="InterPro" id="IPR006342">
    <property type="entry name" value="FkbM_mtfrase"/>
</dbReference>
<dbReference type="EMBL" id="CAMXCM010000016">
    <property type="protein sequence ID" value="CAI3959888.1"/>
    <property type="molecule type" value="Genomic_DNA"/>
</dbReference>